<dbReference type="SUPFAM" id="SSF103243">
    <property type="entry name" value="KA1-like"/>
    <property type="match status" value="1"/>
</dbReference>
<keyword evidence="6" id="KW-0808">Transferase</keyword>
<keyword evidence="12" id="KW-0131">Cell cycle</keyword>
<dbReference type="GO" id="GO:0005737">
    <property type="term" value="C:cytoplasm"/>
    <property type="evidence" value="ECO:0007669"/>
    <property type="project" value="TreeGrafter"/>
</dbReference>
<keyword evidence="4" id="KW-1003">Cell membrane</keyword>
<comment type="caution">
    <text evidence="18">The sequence shown here is derived from an EMBL/GenBank/DDBJ whole genome shotgun (WGS) entry which is preliminary data.</text>
</comment>
<accession>A0A816Q1U9</accession>
<gene>
    <name evidence="18" type="ORF">XDN619_LOCUS9716</name>
</gene>
<dbReference type="GO" id="GO:0008289">
    <property type="term" value="F:lipid binding"/>
    <property type="evidence" value="ECO:0007669"/>
    <property type="project" value="UniProtKB-KW"/>
</dbReference>
<dbReference type="InterPro" id="IPR000719">
    <property type="entry name" value="Prot_kinase_dom"/>
</dbReference>
<evidence type="ECO:0000256" key="12">
    <source>
        <dbReference type="ARBA" id="ARBA00023306"/>
    </source>
</evidence>
<keyword evidence="8" id="KW-0418">Kinase</keyword>
<evidence type="ECO:0000256" key="4">
    <source>
        <dbReference type="ARBA" id="ARBA00022475"/>
    </source>
</evidence>
<evidence type="ECO:0000256" key="15">
    <source>
        <dbReference type="PROSITE-ProRule" id="PRU10141"/>
    </source>
</evidence>
<sequence>MPQVVYPSLVCYYELLKTVGHGGFGKVKQAIHLLTGEFVAIKIIDKAKLGSDAVRVALEIKAMKDLRHQYICQLYQVIETTEYYFLVLEYFCNGELFDYIVNRNRLSEEQARHFFRQIVSAENLLLDRRENLKLIDFGLCAQPKGGINLAYLGTACGSPAYAAPEIIAGTNYRGDVADMWSLDVLLYTLLCGTLPFDDENIGSMYSKIQNGIYYMPPFLSPESVALLRLMLQVNPMKRIRLDDLLCHPWLINQVYTEPVEWESLYQNNLDQSCIREMALYYGSTVNDITQELYHKRYDYLTATYFILLNLKSRNKPIRLLPNRIQQITSHRTCGQNEQSNSIPANLLLHRITASKSFDDGLDGDNLDDSKIASALKAFSVGAVDSDDLDVYLTPKRQTKKVRSLFCSVERGLNTVKQILTPKRRNTNRPRKTWETANVTSLNCDDFDQLCDLLEQSIQSNSQLKYKEKGSRFIYDVFIEDDWGKIVLEFNLEIVAVQGKEFGIQRKRTKGSAWHYKRRFEDIIRQLNRHLPQLQTSV</sequence>
<feature type="domain" description="Protein kinase" evidence="16">
    <location>
        <begin position="13"/>
        <end position="250"/>
    </location>
</feature>
<dbReference type="InterPro" id="IPR011009">
    <property type="entry name" value="Kinase-like_dom_sf"/>
</dbReference>
<keyword evidence="9 15" id="KW-0067">ATP-binding</keyword>
<evidence type="ECO:0000256" key="8">
    <source>
        <dbReference type="ARBA" id="ARBA00022777"/>
    </source>
</evidence>
<dbReference type="InterPro" id="IPR048637">
    <property type="entry name" value="MELK_UBA"/>
</dbReference>
<evidence type="ECO:0000256" key="3">
    <source>
        <dbReference type="ARBA" id="ARBA00012513"/>
    </source>
</evidence>
<name>A0A816Q1U9_9BILA</name>
<dbReference type="Pfam" id="PF21594">
    <property type="entry name" value="UBA_MELK"/>
    <property type="match status" value="1"/>
</dbReference>
<evidence type="ECO:0000259" key="16">
    <source>
        <dbReference type="PROSITE" id="PS50011"/>
    </source>
</evidence>
<dbReference type="PROSITE" id="PS50032">
    <property type="entry name" value="KA1"/>
    <property type="match status" value="1"/>
</dbReference>
<proteinExistence type="inferred from homology"/>
<dbReference type="PROSITE" id="PS50011">
    <property type="entry name" value="PROTEIN_KINASE_DOM"/>
    <property type="match status" value="1"/>
</dbReference>
<comment type="catalytic activity">
    <reaction evidence="14">
        <text>L-seryl-[protein] + ATP = O-phospho-L-seryl-[protein] + ADP + H(+)</text>
        <dbReference type="Rhea" id="RHEA:17989"/>
        <dbReference type="Rhea" id="RHEA-COMP:9863"/>
        <dbReference type="Rhea" id="RHEA-COMP:11604"/>
        <dbReference type="ChEBI" id="CHEBI:15378"/>
        <dbReference type="ChEBI" id="CHEBI:29999"/>
        <dbReference type="ChEBI" id="CHEBI:30616"/>
        <dbReference type="ChEBI" id="CHEBI:83421"/>
        <dbReference type="ChEBI" id="CHEBI:456216"/>
        <dbReference type="EC" id="2.7.11.1"/>
    </reaction>
</comment>
<evidence type="ECO:0000256" key="10">
    <source>
        <dbReference type="ARBA" id="ARBA00023121"/>
    </source>
</evidence>
<dbReference type="PROSITE" id="PS00107">
    <property type="entry name" value="PROTEIN_KINASE_ATP"/>
    <property type="match status" value="1"/>
</dbReference>
<evidence type="ECO:0000256" key="14">
    <source>
        <dbReference type="ARBA" id="ARBA00048679"/>
    </source>
</evidence>
<evidence type="ECO:0000256" key="2">
    <source>
        <dbReference type="ARBA" id="ARBA00006234"/>
    </source>
</evidence>
<keyword evidence="10" id="KW-0446">Lipid-binding</keyword>
<dbReference type="CDD" id="cd14341">
    <property type="entry name" value="UBA_MELK"/>
    <property type="match status" value="1"/>
</dbReference>
<dbReference type="GO" id="GO:0035556">
    <property type="term" value="P:intracellular signal transduction"/>
    <property type="evidence" value="ECO:0007669"/>
    <property type="project" value="TreeGrafter"/>
</dbReference>
<keyword evidence="7 15" id="KW-0547">Nucleotide-binding</keyword>
<dbReference type="PANTHER" id="PTHR24346">
    <property type="entry name" value="MAP/MICROTUBULE AFFINITY-REGULATING KINASE"/>
    <property type="match status" value="1"/>
</dbReference>
<evidence type="ECO:0000256" key="5">
    <source>
        <dbReference type="ARBA" id="ARBA00022527"/>
    </source>
</evidence>
<comment type="similarity">
    <text evidence="2">Belongs to the protein kinase superfamily. CAMK Ser/Thr protein kinase family. SNF1 subfamily.</text>
</comment>
<dbReference type="InterPro" id="IPR028375">
    <property type="entry name" value="KA1/Ssp2_C"/>
</dbReference>
<dbReference type="EC" id="2.7.11.1" evidence="3"/>
<feature type="binding site" evidence="15">
    <location>
        <position position="42"/>
    </location>
    <ligand>
        <name>ATP</name>
        <dbReference type="ChEBI" id="CHEBI:30616"/>
    </ligand>
</feature>
<dbReference type="EMBL" id="CAJNRG010003327">
    <property type="protein sequence ID" value="CAF2056136.1"/>
    <property type="molecule type" value="Genomic_DNA"/>
</dbReference>
<organism evidence="18 19">
    <name type="scientific">Rotaria magnacalcarata</name>
    <dbReference type="NCBI Taxonomy" id="392030"/>
    <lineage>
        <taxon>Eukaryota</taxon>
        <taxon>Metazoa</taxon>
        <taxon>Spiralia</taxon>
        <taxon>Gnathifera</taxon>
        <taxon>Rotifera</taxon>
        <taxon>Eurotatoria</taxon>
        <taxon>Bdelloidea</taxon>
        <taxon>Philodinida</taxon>
        <taxon>Philodinidae</taxon>
        <taxon>Rotaria</taxon>
    </lineage>
</organism>
<evidence type="ECO:0000259" key="17">
    <source>
        <dbReference type="PROSITE" id="PS50032"/>
    </source>
</evidence>
<feature type="domain" description="KA1" evidence="17">
    <location>
        <begin position="480"/>
        <end position="528"/>
    </location>
</feature>
<evidence type="ECO:0000256" key="7">
    <source>
        <dbReference type="ARBA" id="ARBA00022741"/>
    </source>
</evidence>
<comment type="subcellular location">
    <subcellularLocation>
        <location evidence="1">Cell membrane</location>
        <topology evidence="1">Peripheral membrane protein</topology>
    </subcellularLocation>
</comment>
<dbReference type="FunFam" id="3.30.200.20:FF:000003">
    <property type="entry name" value="Non-specific serine/threonine protein kinase"/>
    <property type="match status" value="1"/>
</dbReference>
<evidence type="ECO:0000256" key="1">
    <source>
        <dbReference type="ARBA" id="ARBA00004202"/>
    </source>
</evidence>
<protein>
    <recommendedName>
        <fullName evidence="3">non-specific serine/threonine protein kinase</fullName>
        <ecNumber evidence="3">2.7.11.1</ecNumber>
    </recommendedName>
</protein>
<evidence type="ECO:0000256" key="13">
    <source>
        <dbReference type="ARBA" id="ARBA00047899"/>
    </source>
</evidence>
<keyword evidence="5" id="KW-0723">Serine/threonine-protein kinase</keyword>
<dbReference type="FunFam" id="1.10.510.10:FF:000901">
    <property type="entry name" value="Maternal embryonic leucine zipper kinase"/>
    <property type="match status" value="1"/>
</dbReference>
<keyword evidence="11" id="KW-0472">Membrane</keyword>
<dbReference type="Gene3D" id="3.30.310.80">
    <property type="entry name" value="Kinase associated domain 1, KA1"/>
    <property type="match status" value="1"/>
</dbReference>
<dbReference type="Gene3D" id="1.10.510.10">
    <property type="entry name" value="Transferase(Phosphotransferase) domain 1"/>
    <property type="match status" value="2"/>
</dbReference>
<dbReference type="InterPro" id="IPR017441">
    <property type="entry name" value="Protein_kinase_ATP_BS"/>
</dbReference>
<evidence type="ECO:0000256" key="6">
    <source>
        <dbReference type="ARBA" id="ARBA00022679"/>
    </source>
</evidence>
<dbReference type="Pfam" id="PF00069">
    <property type="entry name" value="Pkinase"/>
    <property type="match status" value="1"/>
</dbReference>
<evidence type="ECO:0000256" key="11">
    <source>
        <dbReference type="ARBA" id="ARBA00023136"/>
    </source>
</evidence>
<dbReference type="PANTHER" id="PTHR24346:SF30">
    <property type="entry name" value="MATERNAL EMBRYONIC LEUCINE ZIPPER KINASE"/>
    <property type="match status" value="1"/>
</dbReference>
<dbReference type="SUPFAM" id="SSF56112">
    <property type="entry name" value="Protein kinase-like (PK-like)"/>
    <property type="match status" value="1"/>
</dbReference>
<dbReference type="GO" id="GO:0005886">
    <property type="term" value="C:plasma membrane"/>
    <property type="evidence" value="ECO:0007669"/>
    <property type="project" value="UniProtKB-SubCell"/>
</dbReference>
<evidence type="ECO:0000313" key="18">
    <source>
        <dbReference type="EMBL" id="CAF2056136.1"/>
    </source>
</evidence>
<dbReference type="GO" id="GO:0005524">
    <property type="term" value="F:ATP binding"/>
    <property type="evidence" value="ECO:0007669"/>
    <property type="project" value="UniProtKB-UniRule"/>
</dbReference>
<evidence type="ECO:0000313" key="19">
    <source>
        <dbReference type="Proteomes" id="UP000663887"/>
    </source>
</evidence>
<dbReference type="GO" id="GO:0004674">
    <property type="term" value="F:protein serine/threonine kinase activity"/>
    <property type="evidence" value="ECO:0007669"/>
    <property type="project" value="UniProtKB-KW"/>
</dbReference>
<dbReference type="InterPro" id="IPR001772">
    <property type="entry name" value="KA1_dom"/>
</dbReference>
<dbReference type="Pfam" id="PF02149">
    <property type="entry name" value="KA1"/>
    <property type="match status" value="1"/>
</dbReference>
<dbReference type="AlphaFoldDB" id="A0A816Q1U9"/>
<reference evidence="18" key="1">
    <citation type="submission" date="2021-02" db="EMBL/GenBank/DDBJ databases">
        <authorList>
            <person name="Nowell W R."/>
        </authorList>
    </citation>
    <scope>NUCLEOTIDE SEQUENCE</scope>
</reference>
<evidence type="ECO:0000256" key="9">
    <source>
        <dbReference type="ARBA" id="ARBA00022840"/>
    </source>
</evidence>
<comment type="catalytic activity">
    <reaction evidence="13">
        <text>L-threonyl-[protein] + ATP = O-phospho-L-threonyl-[protein] + ADP + H(+)</text>
        <dbReference type="Rhea" id="RHEA:46608"/>
        <dbReference type="Rhea" id="RHEA-COMP:11060"/>
        <dbReference type="Rhea" id="RHEA-COMP:11605"/>
        <dbReference type="ChEBI" id="CHEBI:15378"/>
        <dbReference type="ChEBI" id="CHEBI:30013"/>
        <dbReference type="ChEBI" id="CHEBI:30616"/>
        <dbReference type="ChEBI" id="CHEBI:61977"/>
        <dbReference type="ChEBI" id="CHEBI:456216"/>
        <dbReference type="EC" id="2.7.11.1"/>
    </reaction>
</comment>
<dbReference type="Proteomes" id="UP000663887">
    <property type="component" value="Unassembled WGS sequence"/>
</dbReference>